<dbReference type="RefSeq" id="WP_090884274.1">
    <property type="nucleotide sequence ID" value="NZ_FOGG01000011.1"/>
</dbReference>
<organism evidence="2 3">
    <name type="scientific">Pedobacter rhizosphaerae</name>
    <dbReference type="NCBI Taxonomy" id="390241"/>
    <lineage>
        <taxon>Bacteria</taxon>
        <taxon>Pseudomonadati</taxon>
        <taxon>Bacteroidota</taxon>
        <taxon>Sphingobacteriia</taxon>
        <taxon>Sphingobacteriales</taxon>
        <taxon>Sphingobacteriaceae</taxon>
        <taxon>Pedobacter</taxon>
    </lineage>
</organism>
<dbReference type="AlphaFoldDB" id="A0A1H9QEE5"/>
<keyword evidence="1" id="KW-0732">Signal</keyword>
<feature type="signal peptide" evidence="1">
    <location>
        <begin position="1"/>
        <end position="20"/>
    </location>
</feature>
<evidence type="ECO:0000313" key="3">
    <source>
        <dbReference type="Proteomes" id="UP000199572"/>
    </source>
</evidence>
<accession>A0A1H9QEE5</accession>
<keyword evidence="3" id="KW-1185">Reference proteome</keyword>
<evidence type="ECO:0000313" key="2">
    <source>
        <dbReference type="EMBL" id="SER58798.1"/>
    </source>
</evidence>
<feature type="chain" id="PRO_5011680641" evidence="1">
    <location>
        <begin position="21"/>
        <end position="256"/>
    </location>
</feature>
<proteinExistence type="predicted"/>
<reference evidence="2 3" key="1">
    <citation type="submission" date="2016-10" db="EMBL/GenBank/DDBJ databases">
        <authorList>
            <person name="de Groot N.N."/>
        </authorList>
    </citation>
    <scope>NUCLEOTIDE SEQUENCE [LARGE SCALE GENOMIC DNA]</scope>
    <source>
        <strain evidence="2 3">DSM 18610</strain>
    </source>
</reference>
<evidence type="ECO:0000256" key="1">
    <source>
        <dbReference type="SAM" id="SignalP"/>
    </source>
</evidence>
<gene>
    <name evidence="2" type="ORF">SAMN04488023_111165</name>
</gene>
<dbReference type="OrthoDB" id="750652at2"/>
<dbReference type="Proteomes" id="UP000199572">
    <property type="component" value="Unassembled WGS sequence"/>
</dbReference>
<dbReference type="EMBL" id="FOGG01000011">
    <property type="protein sequence ID" value="SER58798.1"/>
    <property type="molecule type" value="Genomic_DNA"/>
</dbReference>
<name>A0A1H9QEE5_9SPHI</name>
<dbReference type="PROSITE" id="PS51257">
    <property type="entry name" value="PROKAR_LIPOPROTEIN"/>
    <property type="match status" value="1"/>
</dbReference>
<protein>
    <submittedName>
        <fullName evidence="2">Uncharacterized protein</fullName>
    </submittedName>
</protein>
<sequence>MKNYLFAVLLALTFTSCKQAALEKIITPRNLTVNEDFNGIPKSKSEVLAIIDPDSSGKEAGKRVAIQFRDTTIAIEKGKKPKLDKFADARFINSQKTAVLVQTTIEPLYYVISIANGKVEVVDLNRASGSNGERQFLPGLEELTRTSFVINNDYFITAVNGKVYPIKRQNPDDRIPGQFVAYSRDKNTLVFLTDKALYQVSYKTDETFTQPIARKLDNVYNEIQQNYTWFTNDRGTSFLKKNADDNRIVDISEFKH</sequence>